<dbReference type="PANTHER" id="PTHR36451:SF1">
    <property type="entry name" value="OMEGA-HYDROXY-BETA-DIHYDROMENAQUINONE-9 SULFOTRANSFERASE STF3"/>
    <property type="match status" value="1"/>
</dbReference>
<proteinExistence type="predicted"/>
<dbReference type="Gene3D" id="3.40.50.300">
    <property type="entry name" value="P-loop containing nucleotide triphosphate hydrolases"/>
    <property type="match status" value="1"/>
</dbReference>
<comment type="caution">
    <text evidence="1">The sequence shown here is derived from an EMBL/GenBank/DDBJ whole genome shotgun (WGS) entry which is preliminary data.</text>
</comment>
<dbReference type="AlphaFoldDB" id="A0A7C4AQ53"/>
<evidence type="ECO:0000313" key="1">
    <source>
        <dbReference type="EMBL" id="HGH59828.1"/>
    </source>
</evidence>
<dbReference type="GO" id="GO:0016740">
    <property type="term" value="F:transferase activity"/>
    <property type="evidence" value="ECO:0007669"/>
    <property type="project" value="UniProtKB-KW"/>
</dbReference>
<dbReference type="Pfam" id="PF13469">
    <property type="entry name" value="Sulfotransfer_3"/>
    <property type="match status" value="1"/>
</dbReference>
<dbReference type="InterPro" id="IPR052736">
    <property type="entry name" value="Stf3_sulfotransferase"/>
</dbReference>
<name>A0A7C4AQ53_9BACT</name>
<accession>A0A7C4AQ53</accession>
<protein>
    <submittedName>
        <fullName evidence="1">Sulfotransferase</fullName>
    </submittedName>
</protein>
<dbReference type="PANTHER" id="PTHR36451">
    <property type="entry name" value="PAPS-DEPENDENT SULFOTRANSFERASE STF3"/>
    <property type="match status" value="1"/>
</dbReference>
<dbReference type="EMBL" id="DTGT01000024">
    <property type="protein sequence ID" value="HGH59828.1"/>
    <property type="molecule type" value="Genomic_DNA"/>
</dbReference>
<sequence length="373" mass="42809">MSMSALVRKSPSIKKGPQALQGMKVGALLKVLARNDFAVDVQCLGRLAHLLVLGVFNSVFGAAETLFNGRKIRCSHIDHPILFIIGHWRSGTTHLENLLTLDSRFSYATAYQTMFPHHCLYTQNAHFVFDRIAPKKRPMDNVSFAAKAPHEDEFALAASATISPYMRFLFPVTGDPGYSEIDMSKWSPEMRETWKDCFLEFLRKLTLSQDGRILLKSPPHLGRVAALVEMFPDAQFVHIVRNPYAVFSSTRKLWLNTLAFSHLQIPDPEHIEELIFTWYIKLFELFERDRALIPDGAFFELKFEELEAQPVATLKRLYEALSIPGFDDFEPSLKAYLDSIKNYQKNVHELDPATKAKIARRWGFNFQRYGYEI</sequence>
<reference evidence="1" key="1">
    <citation type="journal article" date="2020" name="mSystems">
        <title>Genome- and Community-Level Interaction Insights into Carbon Utilization and Element Cycling Functions of Hydrothermarchaeota in Hydrothermal Sediment.</title>
        <authorList>
            <person name="Zhou Z."/>
            <person name="Liu Y."/>
            <person name="Xu W."/>
            <person name="Pan J."/>
            <person name="Luo Z.H."/>
            <person name="Li M."/>
        </authorList>
    </citation>
    <scope>NUCLEOTIDE SEQUENCE [LARGE SCALE GENOMIC DNA]</scope>
    <source>
        <strain evidence="1">SpSt-769</strain>
    </source>
</reference>
<keyword evidence="1" id="KW-0808">Transferase</keyword>
<dbReference type="InterPro" id="IPR027417">
    <property type="entry name" value="P-loop_NTPase"/>
</dbReference>
<organism evidence="1">
    <name type="scientific">Desulfomonile tiedjei</name>
    <dbReference type="NCBI Taxonomy" id="2358"/>
    <lineage>
        <taxon>Bacteria</taxon>
        <taxon>Pseudomonadati</taxon>
        <taxon>Thermodesulfobacteriota</taxon>
        <taxon>Desulfomonilia</taxon>
        <taxon>Desulfomonilales</taxon>
        <taxon>Desulfomonilaceae</taxon>
        <taxon>Desulfomonile</taxon>
    </lineage>
</organism>
<gene>
    <name evidence="1" type="ORF">ENV54_00865</name>
</gene>
<dbReference type="SUPFAM" id="SSF52540">
    <property type="entry name" value="P-loop containing nucleoside triphosphate hydrolases"/>
    <property type="match status" value="1"/>
</dbReference>